<dbReference type="EMBL" id="DXEL01000086">
    <property type="protein sequence ID" value="HIX75907.1"/>
    <property type="molecule type" value="Genomic_DNA"/>
</dbReference>
<keyword evidence="1 7" id="KW-1003">Cell membrane</keyword>
<gene>
    <name evidence="7 8" type="primary">mltG</name>
    <name evidence="8" type="ORF">H9977_12885</name>
</gene>
<dbReference type="EC" id="4.2.2.29" evidence="7"/>
<organism evidence="8 9">
    <name type="scientific">Candidatus Parabacteroides intestinipullorum</name>
    <dbReference type="NCBI Taxonomy" id="2838723"/>
    <lineage>
        <taxon>Bacteria</taxon>
        <taxon>Pseudomonadati</taxon>
        <taxon>Bacteroidota</taxon>
        <taxon>Bacteroidia</taxon>
        <taxon>Bacteroidales</taxon>
        <taxon>Tannerellaceae</taxon>
        <taxon>Parabacteroides</taxon>
    </lineage>
</organism>
<dbReference type="GO" id="GO:0009252">
    <property type="term" value="P:peptidoglycan biosynthetic process"/>
    <property type="evidence" value="ECO:0007669"/>
    <property type="project" value="UniProtKB-UniRule"/>
</dbReference>
<comment type="similarity">
    <text evidence="7">Belongs to the transglycosylase MltG family.</text>
</comment>
<reference evidence="8" key="1">
    <citation type="journal article" date="2021" name="PeerJ">
        <title>Extensive microbial diversity within the chicken gut microbiome revealed by metagenomics and culture.</title>
        <authorList>
            <person name="Gilroy R."/>
            <person name="Ravi A."/>
            <person name="Getino M."/>
            <person name="Pursley I."/>
            <person name="Horton D.L."/>
            <person name="Alikhan N.F."/>
            <person name="Baker D."/>
            <person name="Gharbi K."/>
            <person name="Hall N."/>
            <person name="Watson M."/>
            <person name="Adriaenssens E.M."/>
            <person name="Foster-Nyarko E."/>
            <person name="Jarju S."/>
            <person name="Secka A."/>
            <person name="Antonio M."/>
            <person name="Oren A."/>
            <person name="Chaudhuri R.R."/>
            <person name="La Ragione R."/>
            <person name="Hildebrand F."/>
            <person name="Pallen M.J."/>
        </authorList>
    </citation>
    <scope>NUCLEOTIDE SEQUENCE</scope>
    <source>
        <strain evidence="8">ChiGjej6B6-14162</strain>
    </source>
</reference>
<dbReference type="Pfam" id="PF02618">
    <property type="entry name" value="YceG"/>
    <property type="match status" value="1"/>
</dbReference>
<evidence type="ECO:0000256" key="5">
    <source>
        <dbReference type="ARBA" id="ARBA00023239"/>
    </source>
</evidence>
<comment type="catalytic activity">
    <reaction evidence="7">
        <text>a peptidoglycan chain = a peptidoglycan chain with N-acetyl-1,6-anhydromuramyl-[peptide] at the reducing end + a peptidoglycan chain with N-acetylglucosamine at the non-reducing end.</text>
        <dbReference type="EC" id="4.2.2.29"/>
    </reaction>
</comment>
<name>A0A9D1XBD1_9BACT</name>
<comment type="caution">
    <text evidence="8">The sequence shown here is derived from an EMBL/GenBank/DDBJ whole genome shotgun (WGS) entry which is preliminary data.</text>
</comment>
<keyword evidence="3 7" id="KW-1133">Transmembrane helix</keyword>
<evidence type="ECO:0000256" key="2">
    <source>
        <dbReference type="ARBA" id="ARBA00022692"/>
    </source>
</evidence>
<keyword evidence="2 7" id="KW-0812">Transmembrane</keyword>
<dbReference type="GO" id="GO:0071555">
    <property type="term" value="P:cell wall organization"/>
    <property type="evidence" value="ECO:0007669"/>
    <property type="project" value="UniProtKB-KW"/>
</dbReference>
<accession>A0A9D1XBD1</accession>
<evidence type="ECO:0000256" key="1">
    <source>
        <dbReference type="ARBA" id="ARBA00022475"/>
    </source>
</evidence>
<dbReference type="InterPro" id="IPR003770">
    <property type="entry name" value="MLTG-like"/>
</dbReference>
<keyword evidence="6 7" id="KW-0961">Cell wall biogenesis/degradation</keyword>
<evidence type="ECO:0000256" key="4">
    <source>
        <dbReference type="ARBA" id="ARBA00023136"/>
    </source>
</evidence>
<dbReference type="AlphaFoldDB" id="A0A9D1XBD1"/>
<dbReference type="Proteomes" id="UP000886740">
    <property type="component" value="Unassembled WGS sequence"/>
</dbReference>
<evidence type="ECO:0000256" key="3">
    <source>
        <dbReference type="ARBA" id="ARBA00022989"/>
    </source>
</evidence>
<dbReference type="NCBIfam" id="TIGR00247">
    <property type="entry name" value="endolytic transglycosylase MltG"/>
    <property type="match status" value="1"/>
</dbReference>
<reference evidence="8" key="2">
    <citation type="submission" date="2021-04" db="EMBL/GenBank/DDBJ databases">
        <authorList>
            <person name="Gilroy R."/>
        </authorList>
    </citation>
    <scope>NUCLEOTIDE SEQUENCE</scope>
    <source>
        <strain evidence="8">ChiGjej6B6-14162</strain>
    </source>
</reference>
<evidence type="ECO:0000256" key="7">
    <source>
        <dbReference type="HAMAP-Rule" id="MF_02065"/>
    </source>
</evidence>
<proteinExistence type="inferred from homology"/>
<feature type="site" description="Important for catalytic activity" evidence="7">
    <location>
        <position position="226"/>
    </location>
</feature>
<evidence type="ECO:0000256" key="6">
    <source>
        <dbReference type="ARBA" id="ARBA00023316"/>
    </source>
</evidence>
<dbReference type="GO" id="GO:0008932">
    <property type="term" value="F:lytic endotransglycosylase activity"/>
    <property type="evidence" value="ECO:0007669"/>
    <property type="project" value="UniProtKB-UniRule"/>
</dbReference>
<evidence type="ECO:0000313" key="8">
    <source>
        <dbReference type="EMBL" id="HIX75907.1"/>
    </source>
</evidence>
<dbReference type="GO" id="GO:0005886">
    <property type="term" value="C:plasma membrane"/>
    <property type="evidence" value="ECO:0007669"/>
    <property type="project" value="UniProtKB-UniRule"/>
</dbReference>
<evidence type="ECO:0000313" key="9">
    <source>
        <dbReference type="Proteomes" id="UP000886740"/>
    </source>
</evidence>
<sequence>MNFFWNRLSKKRKGLYAGCLGGLVLLLVLSYNVYQWVWSPNFFPERTAYVYVDESTTFDGVCEQLEREAGVRRMGGFRRLAGMLGYPGHLRTGRYAIHDGASNLTVLNDLRRGHQSPVRVTFNNIRLKEDLAARLDEQLMLKTDALLALWGDSLYCDSLGFTPTTILTLFIPNTYEFYWNVSAGKFMSRMKREYDNFWNEKRQEKAKEIGLTPIEVSILASIVEEESAIADEYPLIAGLYLNRLRAGVPLQADPTVKYALGDFGLRRILFEHLEVESPYNTYKYVGLPPGPLRIPTIRGIDAVLNYTKHRYMYMCAKEDFSGRHNFAVTLAEHNRNANRYRAELNRRKIH</sequence>
<dbReference type="PANTHER" id="PTHR30518">
    <property type="entry name" value="ENDOLYTIC MUREIN TRANSGLYCOSYLASE"/>
    <property type="match status" value="1"/>
</dbReference>
<dbReference type="PANTHER" id="PTHR30518:SF2">
    <property type="entry name" value="ENDOLYTIC MUREIN TRANSGLYCOSYLASE"/>
    <property type="match status" value="1"/>
</dbReference>
<keyword evidence="5 7" id="KW-0456">Lyase</keyword>
<protein>
    <recommendedName>
        <fullName evidence="7">Endolytic murein transglycosylase</fullName>
        <ecNumber evidence="7">4.2.2.29</ecNumber>
    </recommendedName>
    <alternativeName>
        <fullName evidence="7">Peptidoglycan lytic transglycosylase</fullName>
    </alternativeName>
    <alternativeName>
        <fullName evidence="7">Peptidoglycan polymerization terminase</fullName>
    </alternativeName>
</protein>
<dbReference type="HAMAP" id="MF_02065">
    <property type="entry name" value="MltG"/>
    <property type="match status" value="1"/>
</dbReference>
<dbReference type="Gene3D" id="3.30.160.60">
    <property type="entry name" value="Classic Zinc Finger"/>
    <property type="match status" value="1"/>
</dbReference>
<keyword evidence="4 7" id="KW-0472">Membrane</keyword>
<comment type="function">
    <text evidence="7">Functions as a peptidoglycan terminase that cleaves nascent peptidoglycan strands endolytically to terminate their elongation.</text>
</comment>
<dbReference type="CDD" id="cd08010">
    <property type="entry name" value="MltG_like"/>
    <property type="match status" value="1"/>
</dbReference>